<gene>
    <name evidence="6" type="primary">similar to Clotting factor B</name>
    <name evidence="6" type="ORF">CLUMA_CG017023</name>
</gene>
<dbReference type="Proteomes" id="UP000183832">
    <property type="component" value="Unassembled WGS sequence"/>
</dbReference>
<keyword evidence="1" id="KW-1015">Disulfide bond</keyword>
<dbReference type="PANTHER" id="PTHR24256">
    <property type="entry name" value="TRYPTASE-RELATED"/>
    <property type="match status" value="1"/>
</dbReference>
<evidence type="ECO:0000313" key="7">
    <source>
        <dbReference type="Proteomes" id="UP000183832"/>
    </source>
</evidence>
<evidence type="ECO:0000256" key="1">
    <source>
        <dbReference type="ARBA" id="ARBA00023157"/>
    </source>
</evidence>
<dbReference type="InterPro" id="IPR001254">
    <property type="entry name" value="Trypsin_dom"/>
</dbReference>
<dbReference type="GO" id="GO:0004252">
    <property type="term" value="F:serine-type endopeptidase activity"/>
    <property type="evidence" value="ECO:0007669"/>
    <property type="project" value="InterPro"/>
</dbReference>
<feature type="signal peptide" evidence="4">
    <location>
        <begin position="1"/>
        <end position="16"/>
    </location>
</feature>
<dbReference type="InterPro" id="IPR009003">
    <property type="entry name" value="Peptidase_S1_PA"/>
</dbReference>
<dbReference type="GO" id="GO:0006508">
    <property type="term" value="P:proteolysis"/>
    <property type="evidence" value="ECO:0007669"/>
    <property type="project" value="InterPro"/>
</dbReference>
<evidence type="ECO:0000256" key="2">
    <source>
        <dbReference type="ARBA" id="ARBA00023180"/>
    </source>
</evidence>
<organism evidence="6 7">
    <name type="scientific">Clunio marinus</name>
    <dbReference type="NCBI Taxonomy" id="568069"/>
    <lineage>
        <taxon>Eukaryota</taxon>
        <taxon>Metazoa</taxon>
        <taxon>Ecdysozoa</taxon>
        <taxon>Arthropoda</taxon>
        <taxon>Hexapoda</taxon>
        <taxon>Insecta</taxon>
        <taxon>Pterygota</taxon>
        <taxon>Neoptera</taxon>
        <taxon>Endopterygota</taxon>
        <taxon>Diptera</taxon>
        <taxon>Nematocera</taxon>
        <taxon>Chironomoidea</taxon>
        <taxon>Chironomidae</taxon>
        <taxon>Clunio</taxon>
    </lineage>
</organism>
<dbReference type="InterPro" id="IPR043504">
    <property type="entry name" value="Peptidase_S1_PA_chymotrypsin"/>
</dbReference>
<keyword evidence="7" id="KW-1185">Reference proteome</keyword>
<feature type="domain" description="Peptidase S1" evidence="5">
    <location>
        <begin position="38"/>
        <end position="300"/>
    </location>
</feature>
<evidence type="ECO:0000313" key="6">
    <source>
        <dbReference type="EMBL" id="CRL03900.1"/>
    </source>
</evidence>
<dbReference type="EMBL" id="CVRI01000060">
    <property type="protein sequence ID" value="CRL03900.1"/>
    <property type="molecule type" value="Genomic_DNA"/>
</dbReference>
<sequence>MLVCLFFLCLAKCAFCLQDEVSQPAHSCGVMTKSAGISQGGYESQREAFPWVANIFSKYLGATLYAGSGSLISDRHILCAANSVAYENYLGDSLDLNPDKSYIPYDGENIKIILGTSHYKNSMNESGALVIDSTLKVILHPKVAGTKPRTFNVALIFLKESVQFSKYISPVCLWSSVKNQDDILGKTVYAVGFGVDHTGVISGFKKQVAMVVLENKICQRFYANTLQKTKDSKFFCARGNGIETPCRYDKPLYIKIGDQWFLQAMSSTFKVFKTRACRPRAPVLYEDVSTLTSWVESEIGENDL</sequence>
<reference evidence="6 7" key="1">
    <citation type="submission" date="2015-04" db="EMBL/GenBank/DDBJ databases">
        <authorList>
            <person name="Syromyatnikov M.Y."/>
            <person name="Popov V.N."/>
        </authorList>
    </citation>
    <scope>NUCLEOTIDE SEQUENCE [LARGE SCALE GENOMIC DNA]</scope>
</reference>
<name>A0A1J1IWF7_9DIPT</name>
<dbReference type="AlphaFoldDB" id="A0A1J1IWF7"/>
<evidence type="ECO:0000259" key="5">
    <source>
        <dbReference type="PROSITE" id="PS50240"/>
    </source>
</evidence>
<evidence type="ECO:0000256" key="4">
    <source>
        <dbReference type="SAM" id="SignalP"/>
    </source>
</evidence>
<accession>A0A1J1IWF7</accession>
<dbReference type="SMART" id="SM00020">
    <property type="entry name" value="Tryp_SPc"/>
    <property type="match status" value="1"/>
</dbReference>
<evidence type="ECO:0000256" key="3">
    <source>
        <dbReference type="ARBA" id="ARBA00024195"/>
    </source>
</evidence>
<comment type="similarity">
    <text evidence="3">Belongs to the peptidase S1 family. CLIP subfamily.</text>
</comment>
<keyword evidence="2" id="KW-0325">Glycoprotein</keyword>
<dbReference type="STRING" id="568069.A0A1J1IWF7"/>
<dbReference type="InterPro" id="IPR051487">
    <property type="entry name" value="Ser/Thr_Proteases_Immune/Dev"/>
</dbReference>
<keyword evidence="4" id="KW-0732">Signal</keyword>
<dbReference type="Gene3D" id="2.40.10.10">
    <property type="entry name" value="Trypsin-like serine proteases"/>
    <property type="match status" value="1"/>
</dbReference>
<feature type="chain" id="PRO_5012000798" evidence="4">
    <location>
        <begin position="17"/>
        <end position="304"/>
    </location>
</feature>
<dbReference type="OrthoDB" id="7784786at2759"/>
<dbReference type="Pfam" id="PF00089">
    <property type="entry name" value="Trypsin"/>
    <property type="match status" value="1"/>
</dbReference>
<proteinExistence type="inferred from homology"/>
<dbReference type="PROSITE" id="PS50240">
    <property type="entry name" value="TRYPSIN_DOM"/>
    <property type="match status" value="1"/>
</dbReference>
<dbReference type="SUPFAM" id="SSF50494">
    <property type="entry name" value="Trypsin-like serine proteases"/>
    <property type="match status" value="1"/>
</dbReference>
<protein>
    <submittedName>
        <fullName evidence="6">CLUMA_CG017023, isoform A</fullName>
    </submittedName>
</protein>